<dbReference type="RefSeq" id="WP_221558975.1">
    <property type="nucleotide sequence ID" value="NZ_JAIGNO010000008.1"/>
</dbReference>
<dbReference type="InterPro" id="IPR036291">
    <property type="entry name" value="NAD(P)-bd_dom_sf"/>
</dbReference>
<protein>
    <recommendedName>
        <fullName evidence="3">NAD-dependent epimerase/dehydratase family protein</fullName>
    </recommendedName>
</protein>
<dbReference type="Proteomes" id="UP000755104">
    <property type="component" value="Unassembled WGS sequence"/>
</dbReference>
<accession>A0ABS7J7Q0</accession>
<keyword evidence="2" id="KW-1185">Reference proteome</keyword>
<dbReference type="EMBL" id="JAIGNO010000008">
    <property type="protein sequence ID" value="MBX7483354.1"/>
    <property type="molecule type" value="Genomic_DNA"/>
</dbReference>
<reference evidence="1 2" key="1">
    <citation type="submission" date="2021-08" db="EMBL/GenBank/DDBJ databases">
        <title>Comparative Genomics Analysis of the Genus Qipengyuania Reveals Extensive Genetic Diversity and Metabolic Versatility, Including the Description of Fifteen Novel Species.</title>
        <authorList>
            <person name="Liu Y."/>
        </authorList>
    </citation>
    <scope>NUCLEOTIDE SEQUENCE [LARGE SCALE GENOMIC DNA]</scope>
    <source>
        <strain evidence="1 2">6D47A</strain>
    </source>
</reference>
<evidence type="ECO:0000313" key="1">
    <source>
        <dbReference type="EMBL" id="MBX7483354.1"/>
    </source>
</evidence>
<comment type="caution">
    <text evidence="1">The sequence shown here is derived from an EMBL/GenBank/DDBJ whole genome shotgun (WGS) entry which is preliminary data.</text>
</comment>
<evidence type="ECO:0000313" key="2">
    <source>
        <dbReference type="Proteomes" id="UP000755104"/>
    </source>
</evidence>
<sequence>MSLILVLGGYGGFGGRISRRLSDAGHEVVVAGRSLAREWEEGGVLHFDVPIALPSVRRIVHYRGVLRPA</sequence>
<gene>
    <name evidence="1" type="ORF">K3174_12505</name>
</gene>
<name>A0ABS7J7Q0_9SPHN</name>
<organism evidence="1 2">
    <name type="scientific">Qipengyuania qiaonensis</name>
    <dbReference type="NCBI Taxonomy" id="2867240"/>
    <lineage>
        <taxon>Bacteria</taxon>
        <taxon>Pseudomonadati</taxon>
        <taxon>Pseudomonadota</taxon>
        <taxon>Alphaproteobacteria</taxon>
        <taxon>Sphingomonadales</taxon>
        <taxon>Erythrobacteraceae</taxon>
        <taxon>Qipengyuania</taxon>
    </lineage>
</organism>
<evidence type="ECO:0008006" key="3">
    <source>
        <dbReference type="Google" id="ProtNLM"/>
    </source>
</evidence>
<dbReference type="SUPFAM" id="SSF51735">
    <property type="entry name" value="NAD(P)-binding Rossmann-fold domains"/>
    <property type="match status" value="1"/>
</dbReference>
<dbReference type="Gene3D" id="3.40.50.720">
    <property type="entry name" value="NAD(P)-binding Rossmann-like Domain"/>
    <property type="match status" value="1"/>
</dbReference>
<proteinExistence type="predicted"/>